<dbReference type="Pfam" id="PF03372">
    <property type="entry name" value="Exo_endo_phos"/>
    <property type="match status" value="1"/>
</dbReference>
<dbReference type="Pfam" id="PF10294">
    <property type="entry name" value="Methyltransf_16"/>
    <property type="match status" value="1"/>
</dbReference>
<sequence length="532" mass="60446">MSLRSVRSQEVEGLEMAFCEEVFMALLDLNGYKVPKPRWFPYGFLAVQLRFCERQFWGCLGSFMTKGSFKKRLNTTFFVLIPKKGVVENSKNIKPINLVGNLCKLLAKSWPIANEAIDSMIKHGSNDISCHWPSEDILAYFCLSHTDMFRSKKVIELGSGYGLAGLVIAAVTDALEIVISDGNPQVVDYIQHNIDANCGAFGDTRVKSMTLHWNQEEISNISDTYDIIVASDWGRKQKGIVQGRGGQSPVVYEVKESKGGLSLYSRDENSDYDRGGGEESGLWEVSRLGGYGSPRLSGWLKNVEDGVVWIFTGVYGPCNRKEREELWEELGAIRGIWEEPWCLGGDFNVTLSQRDRSRQGSLNGAMRRFAQVVDDLALIDLPLQGGGVYSWSGGRSNQTWARLDRFLVSQGGGMSRGPSPFRFENMWLKVDGFKELLREWWQGGARVGRASFRMAAKMKEMKEKIKVWNRDVFGKVEVNKSSTLRQIEFWDKVESGRDLSEREMDLKNEVKEKFKKWVLLEEAHWRQVSREL</sequence>
<reference evidence="10 11" key="1">
    <citation type="journal article" date="2018" name="PLoS Genet.">
        <title>Population sequencing reveals clonal diversity and ancestral inbreeding in the grapevine cultivar Chardonnay.</title>
        <authorList>
            <person name="Roach M.J."/>
            <person name="Johnson D.L."/>
            <person name="Bohlmann J."/>
            <person name="van Vuuren H.J."/>
            <person name="Jones S.J."/>
            <person name="Pretorius I.S."/>
            <person name="Schmidt S.A."/>
            <person name="Borneman A.R."/>
        </authorList>
    </citation>
    <scope>NUCLEOTIDE SEQUENCE [LARGE SCALE GENOMIC DNA]</scope>
    <source>
        <strain evidence="11">cv. Chardonnay</strain>
        <tissue evidence="10">Leaf</tissue>
    </source>
</reference>
<evidence type="ECO:0000256" key="6">
    <source>
        <dbReference type="ARBA" id="ARBA00022603"/>
    </source>
</evidence>
<dbReference type="Gene3D" id="3.60.10.10">
    <property type="entry name" value="Endonuclease/exonuclease/phosphatase"/>
    <property type="match status" value="1"/>
</dbReference>
<dbReference type="EC" id="2.1.1.60" evidence="3"/>
<protein>
    <recommendedName>
        <fullName evidence="4">Calmodulin-lysine N-methyltransferase</fullName>
        <ecNumber evidence="3">2.1.1.60</ecNumber>
    </recommendedName>
</protein>
<feature type="domain" description="Endonuclease/exonuclease/phosphatase" evidence="9">
    <location>
        <begin position="253"/>
        <end position="410"/>
    </location>
</feature>
<dbReference type="GO" id="GO:0005737">
    <property type="term" value="C:cytoplasm"/>
    <property type="evidence" value="ECO:0007669"/>
    <property type="project" value="UniProtKB-SubCell"/>
</dbReference>
<evidence type="ECO:0000313" key="11">
    <source>
        <dbReference type="Proteomes" id="UP000288805"/>
    </source>
</evidence>
<evidence type="ECO:0000256" key="3">
    <source>
        <dbReference type="ARBA" id="ARBA00011914"/>
    </source>
</evidence>
<dbReference type="InterPro" id="IPR025800">
    <property type="entry name" value="CaM-Lys-N-MeTrfase"/>
</dbReference>
<gene>
    <name evidence="10" type="primary">CAMKMT</name>
    <name evidence="10" type="ORF">CK203_066684</name>
</gene>
<dbReference type="InterPro" id="IPR036691">
    <property type="entry name" value="Endo/exonu/phosph_ase_sf"/>
</dbReference>
<evidence type="ECO:0000313" key="10">
    <source>
        <dbReference type="EMBL" id="RVW51742.1"/>
    </source>
</evidence>
<keyword evidence="7 10" id="KW-0808">Transferase</keyword>
<name>A0A438EVP7_VITVI</name>
<evidence type="ECO:0000256" key="2">
    <source>
        <dbReference type="ARBA" id="ARBA00004496"/>
    </source>
</evidence>
<comment type="subcellular location">
    <subcellularLocation>
        <location evidence="2">Cytoplasm</location>
    </subcellularLocation>
    <subcellularLocation>
        <location evidence="1">Nucleus</location>
    </subcellularLocation>
</comment>
<dbReference type="GO" id="GO:0018025">
    <property type="term" value="F:calmodulin-lysine N-methyltransferase activity"/>
    <property type="evidence" value="ECO:0007669"/>
    <property type="project" value="UniProtKB-EC"/>
</dbReference>
<dbReference type="GO" id="GO:0032259">
    <property type="term" value="P:methylation"/>
    <property type="evidence" value="ECO:0007669"/>
    <property type="project" value="UniProtKB-KW"/>
</dbReference>
<dbReference type="Proteomes" id="UP000288805">
    <property type="component" value="Unassembled WGS sequence"/>
</dbReference>
<dbReference type="SUPFAM" id="SSF56219">
    <property type="entry name" value="DNase I-like"/>
    <property type="match status" value="1"/>
</dbReference>
<evidence type="ECO:0000256" key="1">
    <source>
        <dbReference type="ARBA" id="ARBA00004123"/>
    </source>
</evidence>
<dbReference type="PANTHER" id="PTHR13539">
    <property type="entry name" value="CALMODULIN-LYSINE N-METHYLTRANSFERASE"/>
    <property type="match status" value="1"/>
</dbReference>
<organism evidence="10 11">
    <name type="scientific">Vitis vinifera</name>
    <name type="common">Grape</name>
    <dbReference type="NCBI Taxonomy" id="29760"/>
    <lineage>
        <taxon>Eukaryota</taxon>
        <taxon>Viridiplantae</taxon>
        <taxon>Streptophyta</taxon>
        <taxon>Embryophyta</taxon>
        <taxon>Tracheophyta</taxon>
        <taxon>Spermatophyta</taxon>
        <taxon>Magnoliopsida</taxon>
        <taxon>eudicotyledons</taxon>
        <taxon>Gunneridae</taxon>
        <taxon>Pentapetalae</taxon>
        <taxon>rosids</taxon>
        <taxon>Vitales</taxon>
        <taxon>Vitaceae</taxon>
        <taxon>Viteae</taxon>
        <taxon>Vitis</taxon>
    </lineage>
</organism>
<evidence type="ECO:0000256" key="7">
    <source>
        <dbReference type="ARBA" id="ARBA00022679"/>
    </source>
</evidence>
<dbReference type="PANTHER" id="PTHR13539:SF3">
    <property type="entry name" value="CALMODULIN-LYSINE N-METHYLTRANSFERASE"/>
    <property type="match status" value="1"/>
</dbReference>
<dbReference type="SUPFAM" id="SSF53335">
    <property type="entry name" value="S-adenosyl-L-methionine-dependent methyltransferases"/>
    <property type="match status" value="1"/>
</dbReference>
<keyword evidence="6 10" id="KW-0489">Methyltransferase</keyword>
<comment type="caution">
    <text evidence="10">The sequence shown here is derived from an EMBL/GenBank/DDBJ whole genome shotgun (WGS) entry which is preliminary data.</text>
</comment>
<accession>A0A438EVP7</accession>
<evidence type="ECO:0000256" key="8">
    <source>
        <dbReference type="ARBA" id="ARBA00023242"/>
    </source>
</evidence>
<dbReference type="AlphaFoldDB" id="A0A438EVP7"/>
<dbReference type="Gene3D" id="3.40.50.150">
    <property type="entry name" value="Vaccinia Virus protein VP39"/>
    <property type="match status" value="1"/>
</dbReference>
<proteinExistence type="predicted"/>
<dbReference type="InterPro" id="IPR019410">
    <property type="entry name" value="Methyltransf_16"/>
</dbReference>
<dbReference type="InterPro" id="IPR029063">
    <property type="entry name" value="SAM-dependent_MTases_sf"/>
</dbReference>
<dbReference type="GO" id="GO:0005634">
    <property type="term" value="C:nucleus"/>
    <property type="evidence" value="ECO:0007669"/>
    <property type="project" value="UniProtKB-SubCell"/>
</dbReference>
<evidence type="ECO:0000259" key="9">
    <source>
        <dbReference type="Pfam" id="PF03372"/>
    </source>
</evidence>
<evidence type="ECO:0000256" key="4">
    <source>
        <dbReference type="ARBA" id="ARBA00020594"/>
    </source>
</evidence>
<keyword evidence="5" id="KW-0963">Cytoplasm</keyword>
<evidence type="ECO:0000256" key="5">
    <source>
        <dbReference type="ARBA" id="ARBA00022490"/>
    </source>
</evidence>
<dbReference type="EMBL" id="QGNW01001179">
    <property type="protein sequence ID" value="RVW51742.1"/>
    <property type="molecule type" value="Genomic_DNA"/>
</dbReference>
<dbReference type="InterPro" id="IPR005135">
    <property type="entry name" value="Endo/exonuclease/phosphatase"/>
</dbReference>
<keyword evidence="8" id="KW-0539">Nucleus</keyword>